<dbReference type="EMBL" id="QUSY01000008">
    <property type="protein sequence ID" value="RHY35117.1"/>
    <property type="molecule type" value="Genomic_DNA"/>
</dbReference>
<keyword evidence="1" id="KW-0812">Transmembrane</keyword>
<feature type="transmembrane region" description="Helical" evidence="1">
    <location>
        <begin position="33"/>
        <end position="55"/>
    </location>
</feature>
<reference evidence="2 3" key="1">
    <citation type="submission" date="2018-08" db="EMBL/GenBank/DDBJ databases">
        <title>Aphanomyces genome sequencing and annotation.</title>
        <authorList>
            <person name="Minardi D."/>
            <person name="Oidtmann B."/>
            <person name="Van Der Giezen M."/>
            <person name="Studholme D.J."/>
        </authorList>
    </citation>
    <scope>NUCLEOTIDE SEQUENCE [LARGE SCALE GENOMIC DNA]</scope>
    <source>
        <strain evidence="2 3">NJM0002</strain>
    </source>
</reference>
<keyword evidence="3" id="KW-1185">Reference proteome</keyword>
<gene>
    <name evidence="2" type="ORF">DYB32_000369</name>
</gene>
<organism evidence="2 3">
    <name type="scientific">Aphanomyces invadans</name>
    <dbReference type="NCBI Taxonomy" id="157072"/>
    <lineage>
        <taxon>Eukaryota</taxon>
        <taxon>Sar</taxon>
        <taxon>Stramenopiles</taxon>
        <taxon>Oomycota</taxon>
        <taxon>Saprolegniomycetes</taxon>
        <taxon>Saprolegniales</taxon>
        <taxon>Verrucalvaceae</taxon>
        <taxon>Aphanomyces</taxon>
    </lineage>
</organism>
<evidence type="ECO:0000313" key="3">
    <source>
        <dbReference type="Proteomes" id="UP000285060"/>
    </source>
</evidence>
<feature type="transmembrane region" description="Helical" evidence="1">
    <location>
        <begin position="108"/>
        <end position="126"/>
    </location>
</feature>
<evidence type="ECO:0000313" key="2">
    <source>
        <dbReference type="EMBL" id="RHY35117.1"/>
    </source>
</evidence>
<feature type="transmembrane region" description="Helical" evidence="1">
    <location>
        <begin position="180"/>
        <end position="199"/>
    </location>
</feature>
<keyword evidence="1" id="KW-1133">Transmembrane helix</keyword>
<comment type="caution">
    <text evidence="2">The sequence shown here is derived from an EMBL/GenBank/DDBJ whole genome shotgun (WGS) entry which is preliminary data.</text>
</comment>
<name>A0A3R7D7I3_9STRA</name>
<dbReference type="AlphaFoldDB" id="A0A3R7D7I3"/>
<protein>
    <submittedName>
        <fullName evidence="2">Uncharacterized protein</fullName>
    </submittedName>
</protein>
<evidence type="ECO:0000256" key="1">
    <source>
        <dbReference type="SAM" id="Phobius"/>
    </source>
</evidence>
<accession>A0A3R7D7I3</accession>
<feature type="transmembrane region" description="Helical" evidence="1">
    <location>
        <begin position="138"/>
        <end position="160"/>
    </location>
</feature>
<dbReference type="Proteomes" id="UP000285060">
    <property type="component" value="Unassembled WGS sequence"/>
</dbReference>
<proteinExistence type="predicted"/>
<sequence>MRCALALGLGGVFFFAKLTLVVSSLQPSVLHIVVDAAAATLDTLFAASAFFLMVVQVGGTERAIDVLAKHQAQVIPPTPAFASPCDDDTQDYDQVRQARVTYMAHRRVMLQFALVHPVLVTAAAAHDATTSRVKTSGAAIRVVLALLDVGMTCVAIVSLVQLVKRFDAAIAAKFRHKGKAVIVLGYILLRCVQCSVYNGCVPPTYRDQCTWFWAMCLVQLVVLTAGFARVFAPSTFHAMSYGRPALSRVWDVFQHPVPECRTLHDTLATEFAGGASTKQLHHLRVEY</sequence>
<keyword evidence="1" id="KW-0472">Membrane</keyword>
<feature type="transmembrane region" description="Helical" evidence="1">
    <location>
        <begin position="211"/>
        <end position="232"/>
    </location>
</feature>